<dbReference type="AlphaFoldDB" id="A0A835ISC2"/>
<name>A0A835ISC2_9MAGN</name>
<dbReference type="OrthoDB" id="1930572at2759"/>
<keyword evidence="2" id="KW-1185">Reference proteome</keyword>
<evidence type="ECO:0000313" key="2">
    <source>
        <dbReference type="Proteomes" id="UP000631114"/>
    </source>
</evidence>
<gene>
    <name evidence="1" type="ORF">IFM89_031903</name>
</gene>
<dbReference type="PANTHER" id="PTHR36324">
    <property type="entry name" value="OS09G0460100 PROTEIN"/>
    <property type="match status" value="1"/>
</dbReference>
<sequence>MSFFTHEEPKQYSKPCKYFHSCLKDALAHCHKFGGRSSTLDLDEEHSLGDTDDEQERVIVTIRTRSLEAKLRRRGPLTMNQSFTSILSATAGELFIASKGVQHKTEEDDLEREALFSAGSCLSRCSSESREAFFSARSCLSCSSTASKFDLYWDVSRQSILQEFRHCEGWPFGLYKKTILLPPLPKRPSESWLWCEGTKMKKP</sequence>
<dbReference type="PANTHER" id="PTHR36324:SF1">
    <property type="entry name" value="OS09G0460100 PROTEIN"/>
    <property type="match status" value="1"/>
</dbReference>
<dbReference type="EMBL" id="JADFTS010000002">
    <property type="protein sequence ID" value="KAF9622499.1"/>
    <property type="molecule type" value="Genomic_DNA"/>
</dbReference>
<proteinExistence type="predicted"/>
<organism evidence="1 2">
    <name type="scientific">Coptis chinensis</name>
    <dbReference type="NCBI Taxonomy" id="261450"/>
    <lineage>
        <taxon>Eukaryota</taxon>
        <taxon>Viridiplantae</taxon>
        <taxon>Streptophyta</taxon>
        <taxon>Embryophyta</taxon>
        <taxon>Tracheophyta</taxon>
        <taxon>Spermatophyta</taxon>
        <taxon>Magnoliopsida</taxon>
        <taxon>Ranunculales</taxon>
        <taxon>Ranunculaceae</taxon>
        <taxon>Coptidoideae</taxon>
        <taxon>Coptis</taxon>
    </lineage>
</organism>
<comment type="caution">
    <text evidence="1">The sequence shown here is derived from an EMBL/GenBank/DDBJ whole genome shotgun (WGS) entry which is preliminary data.</text>
</comment>
<dbReference type="Proteomes" id="UP000631114">
    <property type="component" value="Unassembled WGS sequence"/>
</dbReference>
<protein>
    <submittedName>
        <fullName evidence="1">Uncharacterized protein</fullName>
    </submittedName>
</protein>
<evidence type="ECO:0000313" key="1">
    <source>
        <dbReference type="EMBL" id="KAF9622499.1"/>
    </source>
</evidence>
<reference evidence="1 2" key="1">
    <citation type="submission" date="2020-10" db="EMBL/GenBank/DDBJ databases">
        <title>The Coptis chinensis genome and diversification of protoberbering-type alkaloids.</title>
        <authorList>
            <person name="Wang B."/>
            <person name="Shu S."/>
            <person name="Song C."/>
            <person name="Liu Y."/>
        </authorList>
    </citation>
    <scope>NUCLEOTIDE SEQUENCE [LARGE SCALE GENOMIC DNA]</scope>
    <source>
        <strain evidence="1">HL-2020</strain>
        <tissue evidence="1">Leaf</tissue>
    </source>
</reference>
<accession>A0A835ISC2</accession>